<evidence type="ECO:0000256" key="3">
    <source>
        <dbReference type="ARBA" id="ARBA00022692"/>
    </source>
</evidence>
<keyword evidence="4" id="KW-0732">Signal</keyword>
<keyword evidence="9" id="KW-0325">Glycoprotein</keyword>
<dbReference type="SUPFAM" id="SSF49265">
    <property type="entry name" value="Fibronectin type III"/>
    <property type="match status" value="1"/>
</dbReference>
<comment type="similarity">
    <text evidence="2">Belongs to the type I cytokine receptor family. Type 2 subfamily.</text>
</comment>
<dbReference type="InterPro" id="IPR052672">
    <property type="entry name" value="Type1_Cytokine_Rcpt_Type2"/>
</dbReference>
<keyword evidence="8" id="KW-0675">Receptor</keyword>
<dbReference type="Gene3D" id="2.60.40.10">
    <property type="entry name" value="Immunoglobulins"/>
    <property type="match status" value="1"/>
</dbReference>
<evidence type="ECO:0000256" key="6">
    <source>
        <dbReference type="ARBA" id="ARBA00022989"/>
    </source>
</evidence>
<organism evidence="12 13">
    <name type="scientific">Electrophorus electricus</name>
    <name type="common">Electric eel</name>
    <name type="synonym">Gymnotus electricus</name>
    <dbReference type="NCBI Taxonomy" id="8005"/>
    <lineage>
        <taxon>Eukaryota</taxon>
        <taxon>Metazoa</taxon>
        <taxon>Chordata</taxon>
        <taxon>Craniata</taxon>
        <taxon>Vertebrata</taxon>
        <taxon>Euteleostomi</taxon>
        <taxon>Actinopterygii</taxon>
        <taxon>Neopterygii</taxon>
        <taxon>Teleostei</taxon>
        <taxon>Ostariophysi</taxon>
        <taxon>Gymnotiformes</taxon>
        <taxon>Gymnotoidei</taxon>
        <taxon>Gymnotidae</taxon>
        <taxon>Electrophorus</taxon>
    </lineage>
</organism>
<evidence type="ECO:0000256" key="11">
    <source>
        <dbReference type="SAM" id="Phobius"/>
    </source>
</evidence>
<dbReference type="InterPro" id="IPR036116">
    <property type="entry name" value="FN3_sf"/>
</dbReference>
<dbReference type="STRING" id="8005.ENSEEEP00000014293"/>
<evidence type="ECO:0008006" key="14">
    <source>
        <dbReference type="Google" id="ProtNLM"/>
    </source>
</evidence>
<reference evidence="13" key="1">
    <citation type="journal article" date="2014" name="Science">
        <title>Nonhuman genetics. Genomic basis for the convergent evolution of electric organs.</title>
        <authorList>
            <person name="Gallant J.R."/>
            <person name="Traeger L.L."/>
            <person name="Volkening J.D."/>
            <person name="Moffett H."/>
            <person name="Chen P.H."/>
            <person name="Novina C.D."/>
            <person name="Phillips G.N.Jr."/>
            <person name="Anand R."/>
            <person name="Wells G.B."/>
            <person name="Pinch M."/>
            <person name="Guth R."/>
            <person name="Unguez G.A."/>
            <person name="Albert J.S."/>
            <person name="Zakon H.H."/>
            <person name="Samanta M.P."/>
            <person name="Sussman M.R."/>
        </authorList>
    </citation>
    <scope>NUCLEOTIDE SEQUENCE [LARGE SCALE GENOMIC DNA]</scope>
</reference>
<keyword evidence="13" id="KW-1185">Reference proteome</keyword>
<reference evidence="12" key="3">
    <citation type="submission" date="2020-05" db="EMBL/GenBank/DDBJ databases">
        <title>Electrophorus electricus (electric eel) genome, fEleEle1, primary haplotype.</title>
        <authorList>
            <person name="Myers G."/>
            <person name="Meyer A."/>
            <person name="Fedrigo O."/>
            <person name="Formenti G."/>
            <person name="Rhie A."/>
            <person name="Tracey A."/>
            <person name="Sims Y."/>
            <person name="Jarvis E.D."/>
        </authorList>
    </citation>
    <scope>NUCLEOTIDE SEQUENCE [LARGE SCALE GENOMIC DNA]</scope>
</reference>
<dbReference type="Ensembl" id="ENSEEET00000014466.2">
    <property type="protein sequence ID" value="ENSEEEP00000014293.2"/>
    <property type="gene ID" value="ENSEEEG00000007106.2"/>
</dbReference>
<protein>
    <recommendedName>
        <fullName evidence="14">Fibronectin type-III domain-containing protein</fullName>
    </recommendedName>
</protein>
<evidence type="ECO:0000256" key="8">
    <source>
        <dbReference type="ARBA" id="ARBA00023170"/>
    </source>
</evidence>
<accession>A0A4W4ERZ7</accession>
<dbReference type="GO" id="GO:0016020">
    <property type="term" value="C:membrane"/>
    <property type="evidence" value="ECO:0007669"/>
    <property type="project" value="UniProtKB-SubCell"/>
</dbReference>
<evidence type="ECO:0000256" key="5">
    <source>
        <dbReference type="ARBA" id="ARBA00022737"/>
    </source>
</evidence>
<evidence type="ECO:0000256" key="9">
    <source>
        <dbReference type="ARBA" id="ARBA00023180"/>
    </source>
</evidence>
<dbReference type="PANTHER" id="PTHR48423">
    <property type="entry name" value="INTERLEUKIN-27 RECEPTOR SUBUNIT ALPHA"/>
    <property type="match status" value="1"/>
</dbReference>
<evidence type="ECO:0000313" key="13">
    <source>
        <dbReference type="Proteomes" id="UP000314983"/>
    </source>
</evidence>
<dbReference type="AlphaFoldDB" id="A0A4W4ERZ7"/>
<evidence type="ECO:0000256" key="4">
    <source>
        <dbReference type="ARBA" id="ARBA00022729"/>
    </source>
</evidence>
<keyword evidence="5" id="KW-0677">Repeat</keyword>
<evidence type="ECO:0000256" key="2">
    <source>
        <dbReference type="ARBA" id="ARBA00008921"/>
    </source>
</evidence>
<evidence type="ECO:0000313" key="12">
    <source>
        <dbReference type="Ensembl" id="ENSEEEP00000014293.2"/>
    </source>
</evidence>
<name>A0A4W4ERZ7_ELEEL</name>
<keyword evidence="7 11" id="KW-0472">Membrane</keyword>
<evidence type="ECO:0000256" key="10">
    <source>
        <dbReference type="SAM" id="MobiDB-lite"/>
    </source>
</evidence>
<evidence type="ECO:0000256" key="7">
    <source>
        <dbReference type="ARBA" id="ARBA00023136"/>
    </source>
</evidence>
<reference evidence="12" key="4">
    <citation type="submission" date="2025-08" db="UniProtKB">
        <authorList>
            <consortium name="Ensembl"/>
        </authorList>
    </citation>
    <scope>IDENTIFICATION</scope>
</reference>
<feature type="region of interest" description="Disordered" evidence="10">
    <location>
        <begin position="508"/>
        <end position="529"/>
    </location>
</feature>
<dbReference type="PANTHER" id="PTHR48423:SF1">
    <property type="entry name" value="INTERLEUKIN-27 RECEPTOR SUBUNIT ALPHA"/>
    <property type="match status" value="1"/>
</dbReference>
<proteinExistence type="inferred from homology"/>
<dbReference type="Proteomes" id="UP000314983">
    <property type="component" value="Chromosome 3"/>
</dbReference>
<sequence length="691" mass="78257">MGYLTPTECEIIALSEKEEKQNHGELLWWQVVFQRINCYRIRCFGELKVDQEVIAMGSNLTVHCQSDTNRCGSLFVIELDKQEVIRETSCSTVTAQLIVSRPKSWLHCKVQLNGKFHTVCGRDINVELAKALFTIVLDLHFKNCVVAEKNAGFFLLINNVRCLTFDKNVHFVQYRIIFFSIVVIPSTPLIKEIVFAKDTLYPSIHWQTSDNMELLNSDLRFRITHGVSDWAFTSEDHDGELQYYELIYQQNGSTHTLNFSVLVTQCSLQLPLEVTGLNVSAVTSAGSSPPASVSLIYTGRPAPMIYLSRAAGGRILLDWNTSHPSYSNTSEEMLGFVVQWECSKLKVQWKRIRRDQNSTFIDGKRKSPCTLYNISLYVESSEGVSDPTFGQIDFKGESMFKFLCIYIDIYRIMILTTLKTRNQYFLNKPLCSFSDEMVIGISLITAVPLIIIVNLVYLKCARQRKVCMSMGPSWLFEHLPKLGDSNAIKLLKDESCGSDLCWQQVESDPPLSPVEDFNPPVERKDSYPTAHTENPLEEMKAVQDWAVCPYKPQLAVVSQRLVAVSEAVEKEEDEHAWVSSSPAFTQFEEVFFPSQGMHRPLNSCLTVDGAPISVDVDGLLFLSQISIQENMWRVQRDATLADNVNGDQNTDQGQAVLPNDLMRCERANLNTRCLSPQGVKTVLKSSDEQFE</sequence>
<dbReference type="OMA" id="CIKANTH"/>
<comment type="subcellular location">
    <subcellularLocation>
        <location evidence="1">Membrane</location>
        <topology evidence="1">Single-pass type I membrane protein</topology>
    </subcellularLocation>
</comment>
<reference evidence="13" key="2">
    <citation type="journal article" date="2017" name="Sci. Adv.">
        <title>A tail of two voltages: Proteomic comparison of the three electric organs of the electric eel.</title>
        <authorList>
            <person name="Traeger L.L."/>
            <person name="Sabat G."/>
            <person name="Barrett-Wilt G.A."/>
            <person name="Wells G.B."/>
            <person name="Sussman M.R."/>
        </authorList>
    </citation>
    <scope>NUCLEOTIDE SEQUENCE [LARGE SCALE GENOMIC DNA]</scope>
</reference>
<reference evidence="12" key="5">
    <citation type="submission" date="2025-09" db="UniProtKB">
        <authorList>
            <consortium name="Ensembl"/>
        </authorList>
    </citation>
    <scope>IDENTIFICATION</scope>
</reference>
<feature type="transmembrane region" description="Helical" evidence="11">
    <location>
        <begin position="437"/>
        <end position="458"/>
    </location>
</feature>
<keyword evidence="3 11" id="KW-0812">Transmembrane</keyword>
<keyword evidence="6 11" id="KW-1133">Transmembrane helix</keyword>
<dbReference type="InterPro" id="IPR013783">
    <property type="entry name" value="Ig-like_fold"/>
</dbReference>
<evidence type="ECO:0000256" key="1">
    <source>
        <dbReference type="ARBA" id="ARBA00004479"/>
    </source>
</evidence>